<keyword evidence="2" id="KW-1185">Reference proteome</keyword>
<dbReference type="EMBL" id="KN823271">
    <property type="protein sequence ID" value="KIO18651.1"/>
    <property type="molecule type" value="Genomic_DNA"/>
</dbReference>
<proteinExistence type="predicted"/>
<dbReference type="HOGENOM" id="CLU_2887499_0_0_1"/>
<name>A0A0C3Q579_9AGAM</name>
<gene>
    <name evidence="1" type="ORF">M407DRAFT_157389</name>
</gene>
<accession>A0A0C3Q579</accession>
<evidence type="ECO:0000313" key="2">
    <source>
        <dbReference type="Proteomes" id="UP000054248"/>
    </source>
</evidence>
<reference evidence="2" key="2">
    <citation type="submission" date="2015-01" db="EMBL/GenBank/DDBJ databases">
        <title>Evolutionary Origins and Diversification of the Mycorrhizal Mutualists.</title>
        <authorList>
            <consortium name="DOE Joint Genome Institute"/>
            <consortium name="Mycorrhizal Genomics Consortium"/>
            <person name="Kohler A."/>
            <person name="Kuo A."/>
            <person name="Nagy L.G."/>
            <person name="Floudas D."/>
            <person name="Copeland A."/>
            <person name="Barry K.W."/>
            <person name="Cichocki N."/>
            <person name="Veneault-Fourrey C."/>
            <person name="LaButti K."/>
            <person name="Lindquist E.A."/>
            <person name="Lipzen A."/>
            <person name="Lundell T."/>
            <person name="Morin E."/>
            <person name="Murat C."/>
            <person name="Riley R."/>
            <person name="Ohm R."/>
            <person name="Sun H."/>
            <person name="Tunlid A."/>
            <person name="Henrissat B."/>
            <person name="Grigoriev I.V."/>
            <person name="Hibbett D.S."/>
            <person name="Martin F."/>
        </authorList>
    </citation>
    <scope>NUCLEOTIDE SEQUENCE [LARGE SCALE GENOMIC DNA]</scope>
    <source>
        <strain evidence="2">MUT 4182</strain>
    </source>
</reference>
<sequence length="63" mass="7198">MSTSPPKELRRLSPSLLPRRQAPDSSFLLLNLHPIHPRRRRQRNVCVLYNIGGTIGPPVFHCT</sequence>
<dbReference type="Proteomes" id="UP000054248">
    <property type="component" value="Unassembled WGS sequence"/>
</dbReference>
<reference evidence="1 2" key="1">
    <citation type="submission" date="2014-04" db="EMBL/GenBank/DDBJ databases">
        <authorList>
            <consortium name="DOE Joint Genome Institute"/>
            <person name="Kuo A."/>
            <person name="Girlanda M."/>
            <person name="Perotto S."/>
            <person name="Kohler A."/>
            <person name="Nagy L.G."/>
            <person name="Floudas D."/>
            <person name="Copeland A."/>
            <person name="Barry K.W."/>
            <person name="Cichocki N."/>
            <person name="Veneault-Fourrey C."/>
            <person name="LaButti K."/>
            <person name="Lindquist E.A."/>
            <person name="Lipzen A."/>
            <person name="Lundell T."/>
            <person name="Morin E."/>
            <person name="Murat C."/>
            <person name="Sun H."/>
            <person name="Tunlid A."/>
            <person name="Henrissat B."/>
            <person name="Grigoriev I.V."/>
            <person name="Hibbett D.S."/>
            <person name="Martin F."/>
            <person name="Nordberg H.P."/>
            <person name="Cantor M.N."/>
            <person name="Hua S.X."/>
        </authorList>
    </citation>
    <scope>NUCLEOTIDE SEQUENCE [LARGE SCALE GENOMIC DNA]</scope>
    <source>
        <strain evidence="1 2">MUT 4182</strain>
    </source>
</reference>
<evidence type="ECO:0000313" key="1">
    <source>
        <dbReference type="EMBL" id="KIO18651.1"/>
    </source>
</evidence>
<organism evidence="1 2">
    <name type="scientific">Tulasnella calospora MUT 4182</name>
    <dbReference type="NCBI Taxonomy" id="1051891"/>
    <lineage>
        <taxon>Eukaryota</taxon>
        <taxon>Fungi</taxon>
        <taxon>Dikarya</taxon>
        <taxon>Basidiomycota</taxon>
        <taxon>Agaricomycotina</taxon>
        <taxon>Agaricomycetes</taxon>
        <taxon>Cantharellales</taxon>
        <taxon>Tulasnellaceae</taxon>
        <taxon>Tulasnella</taxon>
    </lineage>
</organism>
<protein>
    <submittedName>
        <fullName evidence="1">Uncharacterized protein</fullName>
    </submittedName>
</protein>
<dbReference type="AlphaFoldDB" id="A0A0C3Q579"/>